<name>A0A367RV05_NOSPU</name>
<gene>
    <name evidence="2" type="ORF">A6769_06930</name>
</gene>
<comment type="caution">
    <text evidence="2">The sequence shown here is derived from an EMBL/GenBank/DDBJ whole genome shotgun (WGS) entry which is preliminary data.</text>
</comment>
<dbReference type="EMBL" id="LXQE01000096">
    <property type="protein sequence ID" value="RCJ39553.1"/>
    <property type="molecule type" value="Genomic_DNA"/>
</dbReference>
<evidence type="ECO:0000313" key="3">
    <source>
        <dbReference type="Proteomes" id="UP000252085"/>
    </source>
</evidence>
<dbReference type="Proteomes" id="UP000252085">
    <property type="component" value="Unassembled WGS sequence"/>
</dbReference>
<dbReference type="AlphaFoldDB" id="A0A367RV05"/>
<reference evidence="2 3" key="1">
    <citation type="submission" date="2016-04" db="EMBL/GenBank/DDBJ databases">
        <authorList>
            <person name="Evans L.H."/>
            <person name="Alamgir A."/>
            <person name="Owens N."/>
            <person name="Weber N.D."/>
            <person name="Virtaneva K."/>
            <person name="Barbian K."/>
            <person name="Babar A."/>
            <person name="Rosenke K."/>
        </authorList>
    </citation>
    <scope>NUCLEOTIDE SEQUENCE [LARGE SCALE GENOMIC DNA]</scope>
    <source>
        <strain evidence="2">NIES-2108</strain>
    </source>
</reference>
<feature type="domain" description="DUF6745" evidence="1">
    <location>
        <begin position="187"/>
        <end position="361"/>
    </location>
</feature>
<accession>A0A367RV05</accession>
<dbReference type="InterPro" id="IPR046633">
    <property type="entry name" value="DUF6745"/>
</dbReference>
<evidence type="ECO:0000259" key="1">
    <source>
        <dbReference type="Pfam" id="PF20530"/>
    </source>
</evidence>
<dbReference type="Pfam" id="PF20530">
    <property type="entry name" value="DUF6745"/>
    <property type="match status" value="1"/>
</dbReference>
<organism evidence="2 3">
    <name type="scientific">Nostoc punctiforme NIES-2108</name>
    <dbReference type="NCBI Taxonomy" id="1356359"/>
    <lineage>
        <taxon>Bacteria</taxon>
        <taxon>Bacillati</taxon>
        <taxon>Cyanobacteriota</taxon>
        <taxon>Cyanophyceae</taxon>
        <taxon>Nostocales</taxon>
        <taxon>Nostocaceae</taxon>
        <taxon>Nostoc</taxon>
    </lineage>
</organism>
<protein>
    <recommendedName>
        <fullName evidence="1">DUF6745 domain-containing protein</fullName>
    </recommendedName>
</protein>
<sequence>MIEKLTPEQEALIPVYREKWQVIALSTERIDREKAAEAVKATYVLIGMEEPEIVFYDSPNAALINTLSKLSQELGSDWDTGSALWGELCIYELPPANVCNNLEDELYKQIDGELLSLLSFELKTKLENSINNCNHCWELWSELDKELESQLQLEVENAKDDCIEYEILACAASFNDFCISVLNCVYDQVKWNSFESVVKECGWIFAGKNTCIVCDRPTKLSFDNENRLHAEGEPAIEFIDGYSLYSYHGVTLPEKYGKIHPQQWQAEWLLSEENAELRRVLIQGIGYARICEELQAIELDTWAEYTLLKIDADVDEEPIYLLKMTCPSTGFIHALRIPPNTNSAREAIRWVNWEIDPEEFSVQT</sequence>
<proteinExistence type="predicted"/>
<evidence type="ECO:0000313" key="2">
    <source>
        <dbReference type="EMBL" id="RCJ39553.1"/>
    </source>
</evidence>